<comment type="caution">
    <text evidence="2">The sequence shown here is derived from an EMBL/GenBank/DDBJ whole genome shotgun (WGS) entry which is preliminary data.</text>
</comment>
<evidence type="ECO:0000313" key="3">
    <source>
        <dbReference type="Proteomes" id="UP001054252"/>
    </source>
</evidence>
<organism evidence="2 3">
    <name type="scientific">Rubroshorea leprosula</name>
    <dbReference type="NCBI Taxonomy" id="152421"/>
    <lineage>
        <taxon>Eukaryota</taxon>
        <taxon>Viridiplantae</taxon>
        <taxon>Streptophyta</taxon>
        <taxon>Embryophyta</taxon>
        <taxon>Tracheophyta</taxon>
        <taxon>Spermatophyta</taxon>
        <taxon>Magnoliopsida</taxon>
        <taxon>eudicotyledons</taxon>
        <taxon>Gunneridae</taxon>
        <taxon>Pentapetalae</taxon>
        <taxon>rosids</taxon>
        <taxon>malvids</taxon>
        <taxon>Malvales</taxon>
        <taxon>Dipterocarpaceae</taxon>
        <taxon>Rubroshorea</taxon>
    </lineage>
</organism>
<evidence type="ECO:0000313" key="2">
    <source>
        <dbReference type="EMBL" id="GKV24562.1"/>
    </source>
</evidence>
<gene>
    <name evidence="2" type="ORF">SLEP1_g34160</name>
</gene>
<proteinExistence type="predicted"/>
<dbReference type="AlphaFoldDB" id="A0AAV5KIY6"/>
<dbReference type="Proteomes" id="UP001054252">
    <property type="component" value="Unassembled WGS sequence"/>
</dbReference>
<dbReference type="EMBL" id="BPVZ01000066">
    <property type="protein sequence ID" value="GKV24562.1"/>
    <property type="molecule type" value="Genomic_DNA"/>
</dbReference>
<evidence type="ECO:0000256" key="1">
    <source>
        <dbReference type="SAM" id="MobiDB-lite"/>
    </source>
</evidence>
<feature type="region of interest" description="Disordered" evidence="1">
    <location>
        <begin position="1"/>
        <end position="27"/>
    </location>
</feature>
<keyword evidence="3" id="KW-1185">Reference proteome</keyword>
<name>A0AAV5KIY6_9ROSI</name>
<feature type="compositionally biased region" description="Basic and acidic residues" evidence="1">
    <location>
        <begin position="1"/>
        <end position="10"/>
    </location>
</feature>
<sequence>MAPIRKEGRSGKSQLRQLQKMDKRVSKQRAELIRAKKRVEKDKAAAEAAAIILAERKMWNELHKKEIERSERFIALTLDILDAKDHGDLATAGVLEHSRSELLAKMEEEIQALMNTGGSRE</sequence>
<protein>
    <submittedName>
        <fullName evidence="2">Uncharacterized protein</fullName>
    </submittedName>
</protein>
<accession>A0AAV5KIY6</accession>
<reference evidence="2 3" key="1">
    <citation type="journal article" date="2021" name="Commun. Biol.">
        <title>The genome of Shorea leprosula (Dipterocarpaceae) highlights the ecological relevance of drought in aseasonal tropical rainforests.</title>
        <authorList>
            <person name="Ng K.K.S."/>
            <person name="Kobayashi M.J."/>
            <person name="Fawcett J.A."/>
            <person name="Hatakeyama M."/>
            <person name="Paape T."/>
            <person name="Ng C.H."/>
            <person name="Ang C.C."/>
            <person name="Tnah L.H."/>
            <person name="Lee C.T."/>
            <person name="Nishiyama T."/>
            <person name="Sese J."/>
            <person name="O'Brien M.J."/>
            <person name="Copetti D."/>
            <person name="Mohd Noor M.I."/>
            <person name="Ong R.C."/>
            <person name="Putra M."/>
            <person name="Sireger I.Z."/>
            <person name="Indrioko S."/>
            <person name="Kosugi Y."/>
            <person name="Izuno A."/>
            <person name="Isagi Y."/>
            <person name="Lee S.L."/>
            <person name="Shimizu K.K."/>
        </authorList>
    </citation>
    <scope>NUCLEOTIDE SEQUENCE [LARGE SCALE GENOMIC DNA]</scope>
    <source>
        <strain evidence="2">214</strain>
    </source>
</reference>